<comment type="similarity">
    <text evidence="1">Belongs to the short-chain dehydrogenases/reductases (SDR) family.</text>
</comment>
<evidence type="ECO:0000256" key="1">
    <source>
        <dbReference type="ARBA" id="ARBA00006484"/>
    </source>
</evidence>
<dbReference type="InterPro" id="IPR057571">
    <property type="entry name" value="SDR_PhqE-like"/>
</dbReference>
<dbReference type="Pfam" id="PF23441">
    <property type="entry name" value="SDR"/>
    <property type="match status" value="1"/>
</dbReference>
<evidence type="ECO:0000256" key="3">
    <source>
        <dbReference type="ARBA" id="ARBA00023002"/>
    </source>
</evidence>
<dbReference type="FunFam" id="3.40.50.720:FF:000084">
    <property type="entry name" value="Short-chain dehydrogenase reductase"/>
    <property type="match status" value="1"/>
</dbReference>
<dbReference type="GO" id="GO:0004090">
    <property type="term" value="F:carbonyl reductase (NADPH) activity"/>
    <property type="evidence" value="ECO:0007669"/>
    <property type="project" value="TreeGrafter"/>
</dbReference>
<dbReference type="InterPro" id="IPR002347">
    <property type="entry name" value="SDR_fam"/>
</dbReference>
<dbReference type="Proteomes" id="UP000248482">
    <property type="component" value="Unplaced"/>
</dbReference>
<reference evidence="5" key="1">
    <citation type="submission" date="2025-08" db="UniProtKB">
        <authorList>
            <consortium name="RefSeq"/>
        </authorList>
    </citation>
    <scope>IDENTIFICATION</scope>
    <source>
        <tissue evidence="5">Blood</tissue>
    </source>
</reference>
<proteinExistence type="inferred from homology"/>
<dbReference type="GO" id="GO:0005777">
    <property type="term" value="C:peroxisome"/>
    <property type="evidence" value="ECO:0007669"/>
    <property type="project" value="TreeGrafter"/>
</dbReference>
<accession>A0A2Y9L3Y8</accession>
<keyword evidence="3" id="KW-0560">Oxidoreductase</keyword>
<keyword evidence="4" id="KW-1185">Reference proteome</keyword>
<gene>
    <name evidence="5" type="primary">LOC111159925</name>
</gene>
<dbReference type="AlphaFoldDB" id="A0A2Y9L3Y8"/>
<sequence length="245" mass="26155">MRRAGLLLALSGRAWRSVRMASSGMARRDPLANKVALVTASTDGIGFAIARRLAQDGAHVVVSSRKQQNVDRAVATLQGEGLSVTGTVCHVGKAEDRERLVVTILDINVKATALMTKAVVPEMEKRGGGSVVIVASIGAYFPVPGLGPYNVSKTALLGLTKNLARELDQRNIRVNCLAPGLIKTSFSQVLWKDKEREESIKEIMQIKRIGKPDECAGIVSFLCSEDASYITGETVVVGGGTPSRL</sequence>
<keyword evidence="2" id="KW-0521">NADP</keyword>
<dbReference type="GO" id="GO:0042574">
    <property type="term" value="P:retinal metabolic process"/>
    <property type="evidence" value="ECO:0007669"/>
    <property type="project" value="TreeGrafter"/>
</dbReference>
<dbReference type="PROSITE" id="PS00061">
    <property type="entry name" value="ADH_SHORT"/>
    <property type="match status" value="1"/>
</dbReference>
<dbReference type="GeneID" id="111159925"/>
<dbReference type="PRINTS" id="PR00081">
    <property type="entry name" value="GDHRDH"/>
</dbReference>
<organism evidence="4 5">
    <name type="scientific">Enhydra lutris kenyoni</name>
    <name type="common">northern sea otter</name>
    <dbReference type="NCBI Taxonomy" id="391180"/>
    <lineage>
        <taxon>Eukaryota</taxon>
        <taxon>Metazoa</taxon>
        <taxon>Chordata</taxon>
        <taxon>Craniata</taxon>
        <taxon>Vertebrata</taxon>
        <taxon>Euteleostomi</taxon>
        <taxon>Mammalia</taxon>
        <taxon>Eutheria</taxon>
        <taxon>Laurasiatheria</taxon>
        <taxon>Carnivora</taxon>
        <taxon>Caniformia</taxon>
        <taxon>Musteloidea</taxon>
        <taxon>Mustelidae</taxon>
        <taxon>Lutrinae</taxon>
        <taxon>Enhydra</taxon>
    </lineage>
</organism>
<evidence type="ECO:0000256" key="2">
    <source>
        <dbReference type="ARBA" id="ARBA00022857"/>
    </source>
</evidence>
<evidence type="ECO:0000313" key="5">
    <source>
        <dbReference type="RefSeq" id="XP_022378329.1"/>
    </source>
</evidence>
<dbReference type="InterPro" id="IPR020904">
    <property type="entry name" value="Sc_DH/Rdtase_CS"/>
</dbReference>
<dbReference type="SUPFAM" id="SSF51735">
    <property type="entry name" value="NAD(P)-binding Rossmann-fold domains"/>
    <property type="match status" value="1"/>
</dbReference>
<dbReference type="Pfam" id="PF13561">
    <property type="entry name" value="adh_short_C2"/>
    <property type="match status" value="1"/>
</dbReference>
<name>A0A2Y9L3Y8_ENHLU</name>
<dbReference type="PANTHER" id="PTHR43943">
    <property type="entry name" value="DEHYDROGENASE/REDUCTASE (SDR FAMILY) MEMBER 4"/>
    <property type="match status" value="1"/>
</dbReference>
<dbReference type="InterPro" id="IPR036291">
    <property type="entry name" value="NAD(P)-bd_dom_sf"/>
</dbReference>
<dbReference type="RefSeq" id="XP_022378329.1">
    <property type="nucleotide sequence ID" value="XM_022522621.1"/>
</dbReference>
<dbReference type="PANTHER" id="PTHR43943:SF8">
    <property type="entry name" value="DEHYDROGENASE_REDUCTASE SDR FAMILY MEMBER 4-RELATED"/>
    <property type="match status" value="1"/>
</dbReference>
<protein>
    <submittedName>
        <fullName evidence="5">Dehydrogenase/reductase SDR family member 4 isoform X2</fullName>
    </submittedName>
</protein>
<evidence type="ECO:0000313" key="4">
    <source>
        <dbReference type="Proteomes" id="UP000248482"/>
    </source>
</evidence>
<dbReference type="Gene3D" id="3.40.50.720">
    <property type="entry name" value="NAD(P)-binding Rossmann-like Domain"/>
    <property type="match status" value="2"/>
</dbReference>